<keyword evidence="4" id="KW-1185">Reference proteome</keyword>
<evidence type="ECO:0000256" key="2">
    <source>
        <dbReference type="SAM" id="Phobius"/>
    </source>
</evidence>
<feature type="region of interest" description="Disordered" evidence="1">
    <location>
        <begin position="354"/>
        <end position="374"/>
    </location>
</feature>
<keyword evidence="2" id="KW-1133">Transmembrane helix</keyword>
<dbReference type="EMBL" id="FUZP01000003">
    <property type="protein sequence ID" value="SKC67696.1"/>
    <property type="molecule type" value="Genomic_DNA"/>
</dbReference>
<evidence type="ECO:0000313" key="3">
    <source>
        <dbReference type="EMBL" id="SKC67696.1"/>
    </source>
</evidence>
<protein>
    <submittedName>
        <fullName evidence="3">Uncharacterized protein</fullName>
    </submittedName>
</protein>
<organism evidence="3 4">
    <name type="scientific">Okibacterium fritillariae</name>
    <dbReference type="NCBI Taxonomy" id="123320"/>
    <lineage>
        <taxon>Bacteria</taxon>
        <taxon>Bacillati</taxon>
        <taxon>Actinomycetota</taxon>
        <taxon>Actinomycetes</taxon>
        <taxon>Micrococcales</taxon>
        <taxon>Microbacteriaceae</taxon>
        <taxon>Okibacterium</taxon>
    </lineage>
</organism>
<dbReference type="RefSeq" id="WP_079728575.1">
    <property type="nucleotide sequence ID" value="NZ_FUZP01000003.1"/>
</dbReference>
<keyword evidence="2" id="KW-0472">Membrane</keyword>
<evidence type="ECO:0000313" key="4">
    <source>
        <dbReference type="Proteomes" id="UP000190857"/>
    </source>
</evidence>
<dbReference type="OrthoDB" id="5054050at2"/>
<sequence length="410" mass="45788">MTTFAGQNTTLNTAPLTARVKRRDVRAFYKRFVQDYPIARAPMARFRRFILGVGVFITPFGVFGLLIGFFAELADDEPDKNSELAGMFGFGMLLLVAFCVILWAWLRLRARRDTPKRHYRFTWFALVNRLVYVPGPFVTMHLTPWADHGIFRVARVFRSTGPRPIEIANYELLTGAQGSRNTQFGGYAALRLATSLPHIVLQSRGRGSRRFSLATVPSGAQKLSLEGDFDEHFTLFCPRGYERDALYLFTPDVMTRLMDNVRGYDVEIIDDWLFLVSTRDVVTLSPDRWDALTDAVDAVSAKLTRWERWRDDRLGGESGIDRARALSTAGLAGSSAEIEVDVARQASLAGAGMTAIPGDPRRADPRTAQRGQVSKKGRRLRMGFGIGSLIWIVPTVLVVGALILAQVLPN</sequence>
<dbReference type="Proteomes" id="UP000190857">
    <property type="component" value="Unassembled WGS sequence"/>
</dbReference>
<accession>A0A1T5KV91</accession>
<dbReference type="STRING" id="123320.SAMN06309945_2542"/>
<name>A0A1T5KV91_9MICO</name>
<feature type="transmembrane region" description="Helical" evidence="2">
    <location>
        <begin position="49"/>
        <end position="72"/>
    </location>
</feature>
<dbReference type="AlphaFoldDB" id="A0A1T5KV91"/>
<gene>
    <name evidence="3" type="ORF">SAMN06309945_2542</name>
</gene>
<reference evidence="3 4" key="1">
    <citation type="submission" date="2017-02" db="EMBL/GenBank/DDBJ databases">
        <authorList>
            <person name="Peterson S.W."/>
        </authorList>
    </citation>
    <scope>NUCLEOTIDE SEQUENCE [LARGE SCALE GENOMIC DNA]</scope>
    <source>
        <strain evidence="3 4">VKM Ac-2059</strain>
    </source>
</reference>
<proteinExistence type="predicted"/>
<evidence type="ECO:0000256" key="1">
    <source>
        <dbReference type="SAM" id="MobiDB-lite"/>
    </source>
</evidence>
<feature type="transmembrane region" description="Helical" evidence="2">
    <location>
        <begin position="384"/>
        <end position="408"/>
    </location>
</feature>
<feature type="transmembrane region" description="Helical" evidence="2">
    <location>
        <begin position="84"/>
        <end position="106"/>
    </location>
</feature>
<keyword evidence="2" id="KW-0812">Transmembrane</keyword>